<evidence type="ECO:0000256" key="1">
    <source>
        <dbReference type="SAM" id="MobiDB-lite"/>
    </source>
</evidence>
<evidence type="ECO:0000313" key="2">
    <source>
        <dbReference type="EMBL" id="CAD7705457.1"/>
    </source>
</evidence>
<dbReference type="AlphaFoldDB" id="A0A8S1JEI7"/>
<comment type="caution">
    <text evidence="2">The sequence shown here is derived from an EMBL/GenBank/DDBJ whole genome shotgun (WGS) entry which is preliminary data.</text>
</comment>
<protein>
    <submittedName>
        <fullName evidence="2">Uncharacterized protein</fullName>
    </submittedName>
</protein>
<feature type="region of interest" description="Disordered" evidence="1">
    <location>
        <begin position="85"/>
        <end position="104"/>
    </location>
</feature>
<feature type="compositionally biased region" description="Basic and acidic residues" evidence="1">
    <location>
        <begin position="38"/>
        <end position="53"/>
    </location>
</feature>
<keyword evidence="3" id="KW-1185">Reference proteome</keyword>
<proteinExistence type="predicted"/>
<accession>A0A8S1JEI7</accession>
<reference evidence="2" key="1">
    <citation type="submission" date="2020-12" db="EMBL/GenBank/DDBJ databases">
        <authorList>
            <person name="Iha C."/>
        </authorList>
    </citation>
    <scope>NUCLEOTIDE SEQUENCE</scope>
</reference>
<gene>
    <name evidence="2" type="ORF">OSTQU699_LOCUS10812</name>
</gene>
<feature type="region of interest" description="Disordered" evidence="1">
    <location>
        <begin position="1"/>
        <end position="67"/>
    </location>
</feature>
<feature type="compositionally biased region" description="Basic residues" evidence="1">
    <location>
        <begin position="90"/>
        <end position="104"/>
    </location>
</feature>
<sequence length="121" mass="13394">MEVAAAPPRRRNSAKDAEQMEVDNGQSATGGDGVLEVTMHESTKGSSKARKENTLMQKGGRKRGQRRVSIAAMGWPVKPVRRAKNDGVRKVKGSRLIKKQRKERKQQIQQVADLLGNMGMQ</sequence>
<evidence type="ECO:0000313" key="3">
    <source>
        <dbReference type="Proteomes" id="UP000708148"/>
    </source>
</evidence>
<organism evidence="2 3">
    <name type="scientific">Ostreobium quekettii</name>
    <dbReference type="NCBI Taxonomy" id="121088"/>
    <lineage>
        <taxon>Eukaryota</taxon>
        <taxon>Viridiplantae</taxon>
        <taxon>Chlorophyta</taxon>
        <taxon>core chlorophytes</taxon>
        <taxon>Ulvophyceae</taxon>
        <taxon>TCBD clade</taxon>
        <taxon>Bryopsidales</taxon>
        <taxon>Ostreobineae</taxon>
        <taxon>Ostreobiaceae</taxon>
        <taxon>Ostreobium</taxon>
    </lineage>
</organism>
<dbReference type="EMBL" id="CAJHUC010003128">
    <property type="protein sequence ID" value="CAD7705457.1"/>
    <property type="molecule type" value="Genomic_DNA"/>
</dbReference>
<dbReference type="Proteomes" id="UP000708148">
    <property type="component" value="Unassembled WGS sequence"/>
</dbReference>
<name>A0A8S1JEI7_9CHLO</name>